<dbReference type="GO" id="GO:0046872">
    <property type="term" value="F:metal ion binding"/>
    <property type="evidence" value="ECO:0007669"/>
    <property type="project" value="UniProtKB-KW"/>
</dbReference>
<evidence type="ECO:0000259" key="3">
    <source>
        <dbReference type="PROSITE" id="PS51007"/>
    </source>
</evidence>
<name>A0A382G781_9ZZZZ</name>
<feature type="domain" description="Cytochrome c" evidence="3">
    <location>
        <begin position="131"/>
        <end position="244"/>
    </location>
</feature>
<organism evidence="4">
    <name type="scientific">marine metagenome</name>
    <dbReference type="NCBI Taxonomy" id="408172"/>
    <lineage>
        <taxon>unclassified sequences</taxon>
        <taxon>metagenomes</taxon>
        <taxon>ecological metagenomes</taxon>
    </lineage>
</organism>
<dbReference type="PROSITE" id="PS51007">
    <property type="entry name" value="CYTC"/>
    <property type="match status" value="1"/>
</dbReference>
<dbReference type="GO" id="GO:0020037">
    <property type="term" value="F:heme binding"/>
    <property type="evidence" value="ECO:0007669"/>
    <property type="project" value="InterPro"/>
</dbReference>
<proteinExistence type="predicted"/>
<reference evidence="4" key="1">
    <citation type="submission" date="2018-05" db="EMBL/GenBank/DDBJ databases">
        <authorList>
            <person name="Lanie J.A."/>
            <person name="Ng W.-L."/>
            <person name="Kazmierczak K.M."/>
            <person name="Andrzejewski T.M."/>
            <person name="Davidsen T.M."/>
            <person name="Wayne K.J."/>
            <person name="Tettelin H."/>
            <person name="Glass J.I."/>
            <person name="Rusch D."/>
            <person name="Podicherti R."/>
            <person name="Tsui H.-C.T."/>
            <person name="Winkler M.E."/>
        </authorList>
    </citation>
    <scope>NUCLEOTIDE SEQUENCE</scope>
</reference>
<dbReference type="EMBL" id="UINC01053750">
    <property type="protein sequence ID" value="SVB70655.1"/>
    <property type="molecule type" value="Genomic_DNA"/>
</dbReference>
<gene>
    <name evidence="4" type="ORF">METZ01_LOCUS223509</name>
</gene>
<sequence>MATSQTGLSWRGFPLLLGCTLALLFMVLTPSGGTAQTGSPKSQERARDPVNRLRMRIDAGEVQLAYDSIRGYVPALLAALDIPISSQNLVFSRTSLQTDRIGPWAPRALYFSDDVYVGWVQESPIIEIASMSLSRGAVFFTLLQNPEGPPRFEREGTTCLMCHESRITGNVPGLIMRSVLADRLGYPSKEVHQGQTTDRTAFEKRWAGWYVTGTHGIPGHAGNTRAPELDSDIRDRSDYLSSFDFHAGGNVTDLSDNFDVERYLTPHSDIISLMVLTHQVQVHNLITLVRKGGFAAVDRLVRAMLFVDEATLPGPVQGTSTFVEDFTARGPSDSQGRSLRDFDLEQRLFRYPLSFLIYSDQFDALPDFALNHIYDRLGEILTVADPGEDFVHLSAPDRRAIYDILLATKPAFADRMSEVEVP</sequence>
<accession>A0A382G781</accession>
<keyword evidence="2" id="KW-0408">Iron</keyword>
<dbReference type="InterPro" id="IPR009056">
    <property type="entry name" value="Cyt_c-like_dom"/>
</dbReference>
<protein>
    <recommendedName>
        <fullName evidence="3">Cytochrome c domain-containing protein</fullName>
    </recommendedName>
</protein>
<evidence type="ECO:0000256" key="2">
    <source>
        <dbReference type="ARBA" id="ARBA00023004"/>
    </source>
</evidence>
<dbReference type="AlphaFoldDB" id="A0A382G781"/>
<keyword evidence="1" id="KW-0479">Metal-binding</keyword>
<evidence type="ECO:0000313" key="4">
    <source>
        <dbReference type="EMBL" id="SVB70655.1"/>
    </source>
</evidence>
<dbReference type="GO" id="GO:0009055">
    <property type="term" value="F:electron transfer activity"/>
    <property type="evidence" value="ECO:0007669"/>
    <property type="project" value="InterPro"/>
</dbReference>
<evidence type="ECO:0000256" key="1">
    <source>
        <dbReference type="ARBA" id="ARBA00022723"/>
    </source>
</evidence>